<dbReference type="AlphaFoldDB" id="A9L950"/>
<dbReference type="CTD" id="90019"/>
<evidence type="ECO:0000256" key="1">
    <source>
        <dbReference type="SAM" id="Phobius"/>
    </source>
</evidence>
<dbReference type="OrthoDB" id="67700at2759"/>
<proteinExistence type="predicted"/>
<dbReference type="KEGG" id="panu:100137369"/>
<feature type="transmembrane region" description="Helical" evidence="1">
    <location>
        <begin position="35"/>
        <end position="60"/>
    </location>
</feature>
<accession>A9L950</accession>
<keyword evidence="1" id="KW-1133">Transmembrane helix</keyword>
<evidence type="ECO:0000313" key="2">
    <source>
        <dbReference type="EMBL" id="ABX52213.1"/>
    </source>
</evidence>
<name>A9L950_PAPAN</name>
<dbReference type="GeneID" id="100137369"/>
<dbReference type="EMBL" id="DP000508">
    <property type="protein sequence ID" value="ABX52213.1"/>
    <property type="molecule type" value="Genomic_DNA"/>
</dbReference>
<keyword evidence="1" id="KW-0812">Transmembrane</keyword>
<organism evidence="2">
    <name type="scientific">Papio anubis</name>
    <name type="common">Olive baboon</name>
    <dbReference type="NCBI Taxonomy" id="9555"/>
    <lineage>
        <taxon>Eukaryota</taxon>
        <taxon>Metazoa</taxon>
        <taxon>Chordata</taxon>
        <taxon>Craniata</taxon>
        <taxon>Vertebrata</taxon>
        <taxon>Euteleostomi</taxon>
        <taxon>Mammalia</taxon>
        <taxon>Eutheria</taxon>
        <taxon>Euarchontoglires</taxon>
        <taxon>Primates</taxon>
        <taxon>Haplorrhini</taxon>
        <taxon>Catarrhini</taxon>
        <taxon>Cercopithecidae</taxon>
        <taxon>Cercopithecinae</taxon>
        <taxon>Papio</taxon>
    </lineage>
</organism>
<keyword evidence="1" id="KW-0472">Membrane</keyword>
<dbReference type="RefSeq" id="NP_001162376.1">
    <property type="nucleotide sequence ID" value="NM_001168905.1"/>
</dbReference>
<sequence>MGHPPDSPSALAPAGTTAIPGLIPDLIAGTPWPRWALIAGALAAGVLIVSCLLCTACCCCRRHRKKPRDKEAVGLGSARGTTTTHLVQPDVDSLESSPGGAQQWGRLQLSLEYDFGSQEVKDLAVQDQRFCEFPEGLMGGVQILCPGWWGADRAGALG</sequence>
<protein>
    <submittedName>
        <fullName evidence="2">Synaptotagmin-8 (Predicted)</fullName>
    </submittedName>
</protein>
<gene>
    <name evidence="2" type="primary">SYT8</name>
</gene>
<reference evidence="2" key="1">
    <citation type="submission" date="2007-11" db="EMBL/GenBank/DDBJ databases">
        <title>NISC Comparative Sequencing Initiative.</title>
        <authorList>
            <person name="Antonellis A."/>
            <person name="Benjamin B."/>
            <person name="Blakesley R.W."/>
            <person name="Bouffard G.G."/>
            <person name="Brinkley C."/>
            <person name="Brooks S."/>
            <person name="Chu G."/>
            <person name="Chub I."/>
            <person name="Coleman H."/>
            <person name="Fuksenko T."/>
            <person name="Gestole M."/>
            <person name="Gregory M."/>
            <person name="Guan X."/>
            <person name="Gupta J."/>
            <person name="Gurson N."/>
            <person name="Han E."/>
            <person name="Han J."/>
            <person name="Hansen N."/>
            <person name="Hargrove A."/>
            <person name="Hines-Harris K."/>
            <person name="Ho S.-L."/>
            <person name="Hu P."/>
            <person name="Hunter G."/>
            <person name="Hurle B."/>
            <person name="Idol J.R."/>
            <person name="Johnson T."/>
            <person name="Knight E."/>
            <person name="Kwong P."/>
            <person name="Lee-Lin S.-Q."/>
            <person name="Legaspi R."/>
            <person name="Madden M."/>
            <person name="Maduro Q.L."/>
            <person name="Maduro V.B."/>
            <person name="Margulies E.H."/>
            <person name="Masiello C."/>
            <person name="Maskeri B."/>
            <person name="McDowell J."/>
            <person name="Merkulov G."/>
            <person name="Montemayor C."/>
            <person name="Mullikin J.C."/>
            <person name="Park M."/>
            <person name="Prasad A."/>
            <person name="Ramsahoye C."/>
            <person name="Reddix-Dugue N."/>
            <person name="Riebow N."/>
            <person name="Schandler K."/>
            <person name="Schueler M.G."/>
            <person name="Sison C."/>
            <person name="Smith L."/>
            <person name="Stantripop S."/>
            <person name="Thomas J.W."/>
            <person name="Thomas P.J."/>
            <person name="Tsipouri V."/>
            <person name="Young A."/>
            <person name="Green E.D."/>
        </authorList>
    </citation>
    <scope>NUCLEOTIDE SEQUENCE</scope>
</reference>